<evidence type="ECO:0000313" key="2">
    <source>
        <dbReference type="Proteomes" id="UP000001940"/>
    </source>
</evidence>
<dbReference type="CTD" id="185737"/>
<dbReference type="AlphaFoldDB" id="O16248"/>
<dbReference type="PIR" id="T31713">
    <property type="entry name" value="T31713"/>
</dbReference>
<dbReference type="RefSeq" id="NP_504513.1">
    <property type="nucleotide sequence ID" value="NM_072112.1"/>
</dbReference>
<gene>
    <name evidence="1" type="ORF">CELE_F44E7.3</name>
    <name evidence="1 3" type="ORF">F44E7.3</name>
</gene>
<dbReference type="KEGG" id="cel:CELE_F44E7.3"/>
<evidence type="ECO:0000313" key="3">
    <source>
        <dbReference type="WormBase" id="F44E7.3"/>
    </source>
</evidence>
<keyword evidence="2" id="KW-1185">Reference proteome</keyword>
<dbReference type="AGR" id="WB:WBGene00018425"/>
<name>O16248_CAEEL</name>
<sequence length="67" mass="8018">MTLQLQELMRQSDEKIEVLELQSRLELAQQASDLTDRLHEDLRASDARVQETFKFLLFQPRNQKKME</sequence>
<dbReference type="EMBL" id="BX284605">
    <property type="protein sequence ID" value="CCD67859.1"/>
    <property type="molecule type" value="Genomic_DNA"/>
</dbReference>
<protein>
    <submittedName>
        <fullName evidence="1">t-SNARE coiled-coil homology domain-containing protein</fullName>
    </submittedName>
</protein>
<dbReference type="HOGENOM" id="CLU_2814746_0_0_1"/>
<evidence type="ECO:0000313" key="1">
    <source>
        <dbReference type="EMBL" id="CCD67859.1"/>
    </source>
</evidence>
<organism evidence="1 2">
    <name type="scientific">Caenorhabditis elegans</name>
    <dbReference type="NCBI Taxonomy" id="6239"/>
    <lineage>
        <taxon>Eukaryota</taxon>
        <taxon>Metazoa</taxon>
        <taxon>Ecdysozoa</taxon>
        <taxon>Nematoda</taxon>
        <taxon>Chromadorea</taxon>
        <taxon>Rhabditida</taxon>
        <taxon>Rhabditina</taxon>
        <taxon>Rhabditomorpha</taxon>
        <taxon>Rhabditoidea</taxon>
        <taxon>Rhabditidae</taxon>
        <taxon>Peloderinae</taxon>
        <taxon>Caenorhabditis</taxon>
    </lineage>
</organism>
<dbReference type="InParanoid" id="O16248"/>
<dbReference type="Bgee" id="WBGene00018425">
    <property type="expression patterns" value="Expressed in material anatomical entity and 2 other cell types or tissues"/>
</dbReference>
<dbReference type="SMR" id="O16248"/>
<accession>O16248</accession>
<proteinExistence type="predicted"/>
<reference evidence="1 2" key="1">
    <citation type="journal article" date="1998" name="Science">
        <title>Genome sequence of the nematode C. elegans: a platform for investigating biology.</title>
        <authorList>
            <consortium name="The C. elegans sequencing consortium"/>
            <person name="Sulson J.E."/>
            <person name="Waterston R."/>
        </authorList>
    </citation>
    <scope>NUCLEOTIDE SEQUENCE [LARGE SCALE GENOMIC DNA]</scope>
    <source>
        <strain evidence="1 2">Bristol N2</strain>
    </source>
</reference>
<dbReference type="PaxDb" id="6239-F44E7.3"/>
<dbReference type="GeneID" id="185737"/>
<dbReference type="Proteomes" id="UP000001940">
    <property type="component" value="Chromosome V"/>
</dbReference>
<dbReference type="UCSC" id="F44E7.3">
    <property type="organism name" value="c. elegans"/>
</dbReference>
<dbReference type="WormBase" id="F44E7.3">
    <property type="protein sequence ID" value="CE10400"/>
    <property type="gene ID" value="WBGene00018425"/>
</dbReference>